<accession>A0A0C2HMJ6</accession>
<evidence type="ECO:0000313" key="1">
    <source>
        <dbReference type="EMBL" id="KIH76140.1"/>
    </source>
</evidence>
<evidence type="ECO:0008006" key="3">
    <source>
        <dbReference type="Google" id="ProtNLM"/>
    </source>
</evidence>
<dbReference type="InterPro" id="IPR009078">
    <property type="entry name" value="Ferritin-like_SF"/>
</dbReference>
<dbReference type="Gene3D" id="1.20.1260.10">
    <property type="match status" value="1"/>
</dbReference>
<dbReference type="InterPro" id="IPR012347">
    <property type="entry name" value="Ferritin-like"/>
</dbReference>
<protein>
    <recommendedName>
        <fullName evidence="3">DUF2383 domain-containing protein</fullName>
    </recommendedName>
</protein>
<dbReference type="SUPFAM" id="SSF47240">
    <property type="entry name" value="Ferritin-like"/>
    <property type="match status" value="1"/>
</dbReference>
<evidence type="ECO:0000313" key="2">
    <source>
        <dbReference type="Proteomes" id="UP000035068"/>
    </source>
</evidence>
<dbReference type="AlphaFoldDB" id="A0A0C2HMJ6"/>
<sequence>MRFEQTSDVLNHVGLFHQQAGEVFRKLSERASNPRVRMLLDYIVRHEESLANSVFSYKTECSPQLLSTWFKYTHDQDIFAPLTAVDLDRDPSFDDVLDLAVDNDAKLLELYQEMVERSTSPDVKELFSSLLLKEMKEKQKLIRSALGLLDI</sequence>
<dbReference type="EMBL" id="JWJD01000005">
    <property type="protein sequence ID" value="KIH76140.1"/>
    <property type="molecule type" value="Genomic_DNA"/>
</dbReference>
<keyword evidence="2" id="KW-1185">Reference proteome</keyword>
<dbReference type="RefSeq" id="WP_040100098.1">
    <property type="nucleotide sequence ID" value="NZ_JWJD01000005.1"/>
</dbReference>
<organism evidence="1 2">
    <name type="scientific">Geoalkalibacter ferrihydriticus DSM 17813</name>
    <dbReference type="NCBI Taxonomy" id="1121915"/>
    <lineage>
        <taxon>Bacteria</taxon>
        <taxon>Pseudomonadati</taxon>
        <taxon>Thermodesulfobacteriota</taxon>
        <taxon>Desulfuromonadia</taxon>
        <taxon>Desulfuromonadales</taxon>
        <taxon>Geoalkalibacteraceae</taxon>
        <taxon>Geoalkalibacter</taxon>
    </lineage>
</organism>
<proteinExistence type="predicted"/>
<dbReference type="Proteomes" id="UP000035068">
    <property type="component" value="Unassembled WGS sequence"/>
</dbReference>
<comment type="caution">
    <text evidence="1">The sequence shown here is derived from an EMBL/GenBank/DDBJ whole genome shotgun (WGS) entry which is preliminary data.</text>
</comment>
<name>A0A0C2HMJ6_9BACT</name>
<gene>
    <name evidence="1" type="ORF">GFER_13025</name>
</gene>
<reference evidence="1 2" key="1">
    <citation type="submission" date="2014-12" db="EMBL/GenBank/DDBJ databases">
        <title>Genomes of Geoalkalibacter ferrihydriticus and Geoalkalibacter subterraneus, two haloalkaliphilic metal-reducing members of the Geobacteraceae.</title>
        <authorList>
            <person name="Badalamenti J.P."/>
            <person name="Torres C.I."/>
            <person name="Krajmalnik-Brown R."/>
            <person name="Bond D.R."/>
        </authorList>
    </citation>
    <scope>NUCLEOTIDE SEQUENCE [LARGE SCALE GENOMIC DNA]</scope>
    <source>
        <strain evidence="1 2">DSM 17813</strain>
    </source>
</reference>